<dbReference type="InterPro" id="IPR012338">
    <property type="entry name" value="Beta-lactam/transpept-like"/>
</dbReference>
<evidence type="ECO:0000256" key="2">
    <source>
        <dbReference type="SAM" id="SignalP"/>
    </source>
</evidence>
<feature type="signal peptide" evidence="2">
    <location>
        <begin position="1"/>
        <end position="19"/>
    </location>
</feature>
<protein>
    <recommendedName>
        <fullName evidence="3">Beta-lactamase-related domain-containing protein</fullName>
    </recommendedName>
</protein>
<feature type="transmembrane region" description="Helical" evidence="1">
    <location>
        <begin position="529"/>
        <end position="549"/>
    </location>
</feature>
<evidence type="ECO:0000259" key="3">
    <source>
        <dbReference type="Pfam" id="PF00144"/>
    </source>
</evidence>
<organism evidence="4 5">
    <name type="scientific">Mytilus galloprovincialis</name>
    <name type="common">Mediterranean mussel</name>
    <dbReference type="NCBI Taxonomy" id="29158"/>
    <lineage>
        <taxon>Eukaryota</taxon>
        <taxon>Metazoa</taxon>
        <taxon>Spiralia</taxon>
        <taxon>Lophotrochozoa</taxon>
        <taxon>Mollusca</taxon>
        <taxon>Bivalvia</taxon>
        <taxon>Autobranchia</taxon>
        <taxon>Pteriomorphia</taxon>
        <taxon>Mytilida</taxon>
        <taxon>Mytiloidea</taxon>
        <taxon>Mytilidae</taxon>
        <taxon>Mytilinae</taxon>
        <taxon>Mytilus</taxon>
    </lineage>
</organism>
<dbReference type="AlphaFoldDB" id="A0A8B6C0K0"/>
<reference evidence="4" key="1">
    <citation type="submission" date="2018-11" db="EMBL/GenBank/DDBJ databases">
        <authorList>
            <person name="Alioto T."/>
            <person name="Alioto T."/>
        </authorList>
    </citation>
    <scope>NUCLEOTIDE SEQUENCE</scope>
</reference>
<evidence type="ECO:0000313" key="5">
    <source>
        <dbReference type="Proteomes" id="UP000596742"/>
    </source>
</evidence>
<comment type="caution">
    <text evidence="4">The sequence shown here is derived from an EMBL/GenBank/DDBJ whole genome shotgun (WGS) entry which is preliminary data.</text>
</comment>
<keyword evidence="5" id="KW-1185">Reference proteome</keyword>
<feature type="domain" description="Beta-lactamase-related" evidence="3">
    <location>
        <begin position="39"/>
        <end position="367"/>
    </location>
</feature>
<dbReference type="Pfam" id="PF00144">
    <property type="entry name" value="Beta-lactamase"/>
    <property type="match status" value="1"/>
</dbReference>
<dbReference type="EMBL" id="UYJE01001020">
    <property type="protein sequence ID" value="VDH98534.1"/>
    <property type="molecule type" value="Genomic_DNA"/>
</dbReference>
<dbReference type="OrthoDB" id="5946976at2759"/>
<dbReference type="PANTHER" id="PTHR46825">
    <property type="entry name" value="D-ALANYL-D-ALANINE-CARBOXYPEPTIDASE/ENDOPEPTIDASE AMPH"/>
    <property type="match status" value="1"/>
</dbReference>
<keyword evidence="1" id="KW-0472">Membrane</keyword>
<dbReference type="SUPFAM" id="SSF56601">
    <property type="entry name" value="beta-lactamase/transpeptidase-like"/>
    <property type="match status" value="1"/>
</dbReference>
<keyword evidence="2" id="KW-0732">Signal</keyword>
<gene>
    <name evidence="4" type="ORF">MGAL_10B068126</name>
</gene>
<keyword evidence="1" id="KW-1133">Transmembrane helix</keyword>
<evidence type="ECO:0000313" key="4">
    <source>
        <dbReference type="EMBL" id="VDH98534.1"/>
    </source>
</evidence>
<name>A0A8B6C0K0_MYTGA</name>
<dbReference type="Proteomes" id="UP000596742">
    <property type="component" value="Unassembled WGS sequence"/>
</dbReference>
<proteinExistence type="predicted"/>
<dbReference type="InterPro" id="IPR050491">
    <property type="entry name" value="AmpC-like"/>
</dbReference>
<accession>A0A8B6C0K0</accession>
<feature type="chain" id="PRO_5032863029" description="Beta-lactamase-related domain-containing protein" evidence="2">
    <location>
        <begin position="20"/>
        <end position="550"/>
    </location>
</feature>
<dbReference type="Gene3D" id="3.40.710.10">
    <property type="entry name" value="DD-peptidase/beta-lactamase superfamily"/>
    <property type="match status" value="1"/>
</dbReference>
<dbReference type="InterPro" id="IPR001466">
    <property type="entry name" value="Beta-lactam-related"/>
</dbReference>
<sequence length="550" mass="62656">MYALCVFFFLFASFNLTAGCPDCFEKIDTVIEETLRCKSKQIVGVSVAVVRSGDVVLEKGYGVKDLETNDTVTEDTLFGIASLSKAFASTLLVKLMEEKTKYSLNTKVSTIFDNEGIFIDSLRSKYATIRDLLSHRLGIPGNNRIRLDNNLTRANVIHRLKYLQPKGSFRDSFLYNNLIYGVVTNLAELIGGESWENLVKTHLFDPIGMNSSSFLTTADFEKIDLAKGYIDYYGELKPVPFEFSRRWADLCGSGCVLSSASDMAKWMKFYLDEGKLADGTRLISKEAFEDLTRPENVIATTYTSTYFTKPKVPATTSNTGYALGWRTGHYRGYKMLEHSGTTFGYRALLSVFPDADIAIYTAMTGNDLSYLYRQTLHNVIFDIVMGYKPWLNSLTICSYPRPWLNAKIKSLKPRYSKRRKPSRQITDFYGIYKNHAYGNLEVKKHKDSNKLTVVYGFGNFVLYPKNKTDEFYGESIGTTAHIFNFYSFKFSFENKTVKLKIPNFEWKDHPEFIRADETSLTNKSCFLNASNNICLVLLYFAFSVLILYCV</sequence>
<keyword evidence="1" id="KW-0812">Transmembrane</keyword>
<dbReference type="Gene3D" id="2.40.128.600">
    <property type="match status" value="1"/>
</dbReference>
<evidence type="ECO:0000256" key="1">
    <source>
        <dbReference type="SAM" id="Phobius"/>
    </source>
</evidence>
<dbReference type="PANTHER" id="PTHR46825:SF15">
    <property type="entry name" value="BETA-LACTAMASE-RELATED DOMAIN-CONTAINING PROTEIN"/>
    <property type="match status" value="1"/>
</dbReference>